<evidence type="ECO:0000313" key="14">
    <source>
        <dbReference type="Proteomes" id="UP000515121"/>
    </source>
</evidence>
<accession>A0A6P5YB71</accession>
<dbReference type="GeneID" id="111290498"/>
<dbReference type="Pfam" id="PF02298">
    <property type="entry name" value="Cu_bind_like"/>
    <property type="match status" value="1"/>
</dbReference>
<proteinExistence type="predicted"/>
<dbReference type="GO" id="GO:0009055">
    <property type="term" value="F:electron transfer activity"/>
    <property type="evidence" value="ECO:0007669"/>
    <property type="project" value="InterPro"/>
</dbReference>
<reference evidence="15" key="1">
    <citation type="submission" date="2025-08" db="UniProtKB">
        <authorList>
            <consortium name="RefSeq"/>
        </authorList>
    </citation>
    <scope>IDENTIFICATION</scope>
    <source>
        <tissue evidence="15">Fruit stalk</tissue>
    </source>
</reference>
<organism evidence="14 15">
    <name type="scientific">Durio zibethinus</name>
    <name type="common">Durian</name>
    <dbReference type="NCBI Taxonomy" id="66656"/>
    <lineage>
        <taxon>Eukaryota</taxon>
        <taxon>Viridiplantae</taxon>
        <taxon>Streptophyta</taxon>
        <taxon>Embryophyta</taxon>
        <taxon>Tracheophyta</taxon>
        <taxon>Spermatophyta</taxon>
        <taxon>Magnoliopsida</taxon>
        <taxon>eudicotyledons</taxon>
        <taxon>Gunneridae</taxon>
        <taxon>Pentapetalae</taxon>
        <taxon>rosids</taxon>
        <taxon>malvids</taxon>
        <taxon>Malvales</taxon>
        <taxon>Malvaceae</taxon>
        <taxon>Helicteroideae</taxon>
        <taxon>Durio</taxon>
    </lineage>
</organism>
<keyword evidence="10" id="KW-1015">Disulfide bond</keyword>
<keyword evidence="8" id="KW-0186">Copper</keyword>
<dbReference type="FunFam" id="2.60.40.420:FF:000067">
    <property type="entry name" value="Cupredoxin superfamily protein"/>
    <property type="match status" value="1"/>
</dbReference>
<dbReference type="Gene3D" id="2.60.40.420">
    <property type="entry name" value="Cupredoxins - blue copper proteins"/>
    <property type="match status" value="1"/>
</dbReference>
<dbReference type="InterPro" id="IPR003245">
    <property type="entry name" value="Phytocyanin_dom"/>
</dbReference>
<keyword evidence="3 12" id="KW-0812">Transmembrane</keyword>
<dbReference type="GO" id="GO:0046872">
    <property type="term" value="F:metal ion binding"/>
    <property type="evidence" value="ECO:0007669"/>
    <property type="project" value="UniProtKB-KW"/>
</dbReference>
<evidence type="ECO:0000256" key="11">
    <source>
        <dbReference type="ARBA" id="ARBA00023180"/>
    </source>
</evidence>
<evidence type="ECO:0000256" key="8">
    <source>
        <dbReference type="ARBA" id="ARBA00023008"/>
    </source>
</evidence>
<evidence type="ECO:0000256" key="7">
    <source>
        <dbReference type="ARBA" id="ARBA00022989"/>
    </source>
</evidence>
<feature type="transmembrane region" description="Helical" evidence="12">
    <location>
        <begin position="59"/>
        <end position="80"/>
    </location>
</feature>
<dbReference type="AlphaFoldDB" id="A0A6P5YB71"/>
<keyword evidence="14" id="KW-1185">Reference proteome</keyword>
<dbReference type="InterPro" id="IPR008972">
    <property type="entry name" value="Cupredoxin"/>
</dbReference>
<keyword evidence="7 12" id="KW-1133">Transmembrane helix</keyword>
<evidence type="ECO:0000256" key="5">
    <source>
        <dbReference type="ARBA" id="ARBA00022729"/>
    </source>
</evidence>
<evidence type="ECO:0000256" key="4">
    <source>
        <dbReference type="ARBA" id="ARBA00022723"/>
    </source>
</evidence>
<dbReference type="OrthoDB" id="687943at2759"/>
<name>A0A6P5YB71_DURZI</name>
<evidence type="ECO:0000256" key="12">
    <source>
        <dbReference type="SAM" id="Phobius"/>
    </source>
</evidence>
<comment type="subcellular location">
    <subcellularLocation>
        <location evidence="1">Membrane</location>
        <topology evidence="1">Single-pass type I membrane protein</topology>
    </subcellularLocation>
</comment>
<dbReference type="PROSITE" id="PS51485">
    <property type="entry name" value="PHYTOCYANIN"/>
    <property type="match status" value="1"/>
</dbReference>
<dbReference type="PANTHER" id="PTHR33021">
    <property type="entry name" value="BLUE COPPER PROTEIN"/>
    <property type="match status" value="1"/>
</dbReference>
<evidence type="ECO:0000256" key="3">
    <source>
        <dbReference type="ARBA" id="ARBA00022692"/>
    </source>
</evidence>
<dbReference type="GO" id="GO:0005886">
    <property type="term" value="C:plasma membrane"/>
    <property type="evidence" value="ECO:0007669"/>
    <property type="project" value="TreeGrafter"/>
</dbReference>
<evidence type="ECO:0000259" key="13">
    <source>
        <dbReference type="PROSITE" id="PS51485"/>
    </source>
</evidence>
<sequence length="232" mass="25463">MNICKLFQDVSMFIWLCRLQPNPYAEINHMCIGNLINKLNFKLYRNHFHKDLQKNTTTVAYPMASSKIFFIIAVVTYFAIPSSLATEFRVGDEKGWSLDFDYQGWAAGKEFHVGDKLVFVYTPGAHNVLRVNGTEFQQCAAADNVVPLTTGNDVITLATPGRKWYICGVARHCAARNMKLSITVLSQVGSPSSAPASAPNSPTSPSAARGNAGSSFYAWIVVMVSFAGLVLV</sequence>
<dbReference type="SUPFAM" id="SSF49503">
    <property type="entry name" value="Cupredoxins"/>
    <property type="match status" value="1"/>
</dbReference>
<evidence type="ECO:0000256" key="1">
    <source>
        <dbReference type="ARBA" id="ARBA00004479"/>
    </source>
</evidence>
<keyword evidence="6" id="KW-0249">Electron transport</keyword>
<evidence type="ECO:0000256" key="9">
    <source>
        <dbReference type="ARBA" id="ARBA00023136"/>
    </source>
</evidence>
<keyword evidence="4" id="KW-0479">Metal-binding</keyword>
<gene>
    <name evidence="15" type="primary">LOC111290498</name>
</gene>
<dbReference type="PANTHER" id="PTHR33021:SF555">
    <property type="entry name" value="STELLACYANIN-LIKE"/>
    <property type="match status" value="1"/>
</dbReference>
<keyword evidence="9 12" id="KW-0472">Membrane</keyword>
<dbReference type="KEGG" id="dzi:111290498"/>
<feature type="domain" description="Phytocyanin" evidence="13">
    <location>
        <begin position="86"/>
        <end position="186"/>
    </location>
</feature>
<evidence type="ECO:0000256" key="2">
    <source>
        <dbReference type="ARBA" id="ARBA00022448"/>
    </source>
</evidence>
<evidence type="ECO:0000313" key="15">
    <source>
        <dbReference type="RefSeq" id="XP_022737565.1"/>
    </source>
</evidence>
<evidence type="ECO:0000256" key="6">
    <source>
        <dbReference type="ARBA" id="ARBA00022982"/>
    </source>
</evidence>
<keyword evidence="5" id="KW-0732">Signal</keyword>
<dbReference type="CDD" id="cd04216">
    <property type="entry name" value="Phytocyanin"/>
    <property type="match status" value="1"/>
</dbReference>
<keyword evidence="2" id="KW-0813">Transport</keyword>
<dbReference type="GO" id="GO:0009610">
    <property type="term" value="P:response to symbiotic fungus"/>
    <property type="evidence" value="ECO:0007669"/>
    <property type="project" value="UniProtKB-ARBA"/>
</dbReference>
<protein>
    <submittedName>
        <fullName evidence="15">Blue copper protein-like</fullName>
    </submittedName>
</protein>
<evidence type="ECO:0000256" key="10">
    <source>
        <dbReference type="ARBA" id="ARBA00023157"/>
    </source>
</evidence>
<keyword evidence="11" id="KW-0325">Glycoprotein</keyword>
<dbReference type="RefSeq" id="XP_022737565.1">
    <property type="nucleotide sequence ID" value="XM_022881830.1"/>
</dbReference>
<dbReference type="Proteomes" id="UP000515121">
    <property type="component" value="Unplaced"/>
</dbReference>
<dbReference type="InterPro" id="IPR039391">
    <property type="entry name" value="Phytocyanin-like"/>
</dbReference>